<feature type="transmembrane region" description="Helical" evidence="6">
    <location>
        <begin position="821"/>
        <end position="843"/>
    </location>
</feature>
<feature type="transmembrane region" description="Helical" evidence="6">
    <location>
        <begin position="21"/>
        <end position="40"/>
    </location>
</feature>
<dbReference type="NCBIfam" id="TIGR03480">
    <property type="entry name" value="HpnN"/>
    <property type="match status" value="1"/>
</dbReference>
<dbReference type="Proteomes" id="UP000733744">
    <property type="component" value="Unassembled WGS sequence"/>
</dbReference>
<feature type="transmembrane region" description="Helical" evidence="6">
    <location>
        <begin position="330"/>
        <end position="354"/>
    </location>
</feature>
<feature type="transmembrane region" description="Helical" evidence="6">
    <location>
        <begin position="457"/>
        <end position="476"/>
    </location>
</feature>
<feature type="transmembrane region" description="Helical" evidence="6">
    <location>
        <begin position="274"/>
        <end position="295"/>
    </location>
</feature>
<dbReference type="SUPFAM" id="SSF82866">
    <property type="entry name" value="Multidrug efflux transporter AcrB transmembrane domain"/>
    <property type="match status" value="2"/>
</dbReference>
<dbReference type="PANTHER" id="PTHR33406">
    <property type="entry name" value="MEMBRANE PROTEIN MJ1562-RELATED"/>
    <property type="match status" value="1"/>
</dbReference>
<dbReference type="InterPro" id="IPR000731">
    <property type="entry name" value="SSD"/>
</dbReference>
<gene>
    <name evidence="8" type="ORF">EKO24_000860</name>
</gene>
<evidence type="ECO:0000256" key="4">
    <source>
        <dbReference type="ARBA" id="ARBA00022989"/>
    </source>
</evidence>
<organism evidence="8 9">
    <name type="scientific">Candidatus Methylobacter oryzae</name>
    <dbReference type="NCBI Taxonomy" id="2497749"/>
    <lineage>
        <taxon>Bacteria</taxon>
        <taxon>Pseudomonadati</taxon>
        <taxon>Pseudomonadota</taxon>
        <taxon>Gammaproteobacteria</taxon>
        <taxon>Methylococcales</taxon>
        <taxon>Methylococcaceae</taxon>
        <taxon>Methylobacter</taxon>
    </lineage>
</organism>
<dbReference type="PANTHER" id="PTHR33406:SF13">
    <property type="entry name" value="MEMBRANE PROTEIN YDFJ"/>
    <property type="match status" value="1"/>
</dbReference>
<keyword evidence="9" id="KW-1185">Reference proteome</keyword>
<keyword evidence="2" id="KW-1003">Cell membrane</keyword>
<comment type="subcellular location">
    <subcellularLocation>
        <location evidence="1">Cell membrane</location>
        <topology evidence="1">Multi-pass membrane protein</topology>
    </subcellularLocation>
</comment>
<dbReference type="InterPro" id="IPR050545">
    <property type="entry name" value="Mycobact_MmpL"/>
</dbReference>
<evidence type="ECO:0000256" key="1">
    <source>
        <dbReference type="ARBA" id="ARBA00004651"/>
    </source>
</evidence>
<keyword evidence="4 6" id="KW-1133">Transmembrane helix</keyword>
<protein>
    <submittedName>
        <fullName evidence="8">MMPL family transporter</fullName>
    </submittedName>
</protein>
<evidence type="ECO:0000256" key="3">
    <source>
        <dbReference type="ARBA" id="ARBA00022692"/>
    </source>
</evidence>
<evidence type="ECO:0000256" key="2">
    <source>
        <dbReference type="ARBA" id="ARBA00022475"/>
    </source>
</evidence>
<dbReference type="Gene3D" id="1.20.1640.10">
    <property type="entry name" value="Multidrug efflux transporter AcrB transmembrane domain"/>
    <property type="match status" value="2"/>
</dbReference>
<reference evidence="8 9" key="1">
    <citation type="journal article" date="2019" name="Antonie Van Leeuwenhoek">
        <title>Description of 'Ca. Methylobacter oryzae' KRF1, a novel species from the environmentally important Methylobacter clade 2.</title>
        <authorList>
            <person name="Khatri K."/>
            <person name="Mohite J.A."/>
            <person name="Pandit P.S."/>
            <person name="Bahulikar R."/>
            <person name="Rahalkar M.C."/>
        </authorList>
    </citation>
    <scope>NUCLEOTIDE SEQUENCE [LARGE SCALE GENOMIC DNA]</scope>
    <source>
        <strain evidence="8 9">KRF1</strain>
    </source>
</reference>
<dbReference type="Pfam" id="PF03176">
    <property type="entry name" value="MMPL"/>
    <property type="match status" value="2"/>
</dbReference>
<feature type="transmembrane region" description="Helical" evidence="6">
    <location>
        <begin position="726"/>
        <end position="745"/>
    </location>
</feature>
<evidence type="ECO:0000256" key="6">
    <source>
        <dbReference type="SAM" id="Phobius"/>
    </source>
</evidence>
<dbReference type="RefSeq" id="WP_127029476.1">
    <property type="nucleotide sequence ID" value="NZ_RYFG02000008.1"/>
</dbReference>
<evidence type="ECO:0000313" key="8">
    <source>
        <dbReference type="EMBL" id="TRX03254.1"/>
    </source>
</evidence>
<feature type="transmembrane region" description="Helical" evidence="6">
    <location>
        <begin position="752"/>
        <end position="773"/>
    </location>
</feature>
<name>A0ABY3CGZ5_9GAMM</name>
<feature type="transmembrane region" description="Helical" evidence="6">
    <location>
        <begin position="849"/>
        <end position="871"/>
    </location>
</feature>
<feature type="domain" description="SSD" evidence="7">
    <location>
        <begin position="302"/>
        <end position="429"/>
    </location>
</feature>
<feature type="transmembrane region" description="Helical" evidence="6">
    <location>
        <begin position="404"/>
        <end position="427"/>
    </location>
</feature>
<proteinExistence type="predicted"/>
<comment type="caution">
    <text evidence="8">The sequence shown here is derived from an EMBL/GenBank/DDBJ whole genome shotgun (WGS) entry which is preliminary data.</text>
</comment>
<feature type="transmembrane region" description="Helical" evidence="6">
    <location>
        <begin position="779"/>
        <end position="800"/>
    </location>
</feature>
<keyword evidence="3 6" id="KW-0812">Transmembrane</keyword>
<sequence length="880" mass="96696">MKKMSDLYVSFLSALEIGFMRFPKTLIFLVTLACAISLYYTARNLGINTDTTKILSQDLPFLQDRARFLKAFPQDDQAVLVVVDAKTPERATEALDYLGAQFKTEKQQIKSVYIPGEGEFFDRHSLLYLDLDDLNELTGKLAEAQPFIGTLSGDNSLKSLLSIVSLAITTDDRELPVDLNPLLNNIRAVMEALLNGKNLQLSWQQLMLGEDQDLLAKQRFILLKPVLNFNEVVPAEKSLQKIRGIVEIAKKALPDVKVRLTGEVVLEHDELESVVYSTELASFFSMILVFLALLIGFRSLKLVLITSTVLLMGLALTAGFATLAVGHLNLISIAFALLYIGIGDDYAIQLNLRYRELLQQNLPQKEALSQAVRKVVPSMALCAAATSVGFFSFIPTAYVGVSELGIIAGGGILIALMVSMTVLPALLRLFPLKPEAKDPPSALPAWVYDVPIRYRTYFKWIAIGLTLAGIALLTQVRFDFNPLNLRAPRSESVATFKELLKTKTGSPMTLTVLAESPEQAQAKARQLEKLKSVKDALTIFDFIPADQQQKLDIIQELALVMGVRPDAFPPLRKDSAANHREALATFKKNVEQSLAKNPGGELSANLQPLQKVLDRLLLELDSKPLPEQEAMLDRLQQNLLGTLPDMMNKLGKVFAAESITLEQLPEDLSERWLSKDGIYRIQVFPAENLNDHANLKAFIADVKQIAPDATDLPVIYLESGNAVVRAFQQALVTALAMTALVLLIVRRSIKDTVLILLPLLMTAVLTGASTVLLNNPFNFANIIVIPLLFGLGVDNGIYIMNRLRSMPGSEHNVLQTSTTRGVIFSSLATLCSLVSMAFTPHLGLASMGLLLSIGLALVVVCTILVLPAFAYKARGGFNSR</sequence>
<evidence type="ECO:0000313" key="9">
    <source>
        <dbReference type="Proteomes" id="UP000733744"/>
    </source>
</evidence>
<accession>A0ABY3CGZ5</accession>
<dbReference type="EMBL" id="RYFG02000008">
    <property type="protein sequence ID" value="TRX03254.1"/>
    <property type="molecule type" value="Genomic_DNA"/>
</dbReference>
<dbReference type="PROSITE" id="PS50156">
    <property type="entry name" value="SSD"/>
    <property type="match status" value="1"/>
</dbReference>
<keyword evidence="5 6" id="KW-0472">Membrane</keyword>
<feature type="transmembrane region" description="Helical" evidence="6">
    <location>
        <begin position="375"/>
        <end position="398"/>
    </location>
</feature>
<dbReference type="InterPro" id="IPR017841">
    <property type="entry name" value="Hopanoid_biosynth_HpnN"/>
</dbReference>
<evidence type="ECO:0000256" key="5">
    <source>
        <dbReference type="ARBA" id="ARBA00023136"/>
    </source>
</evidence>
<evidence type="ECO:0000259" key="7">
    <source>
        <dbReference type="PROSITE" id="PS50156"/>
    </source>
</evidence>
<dbReference type="InterPro" id="IPR004869">
    <property type="entry name" value="MMPL_dom"/>
</dbReference>